<dbReference type="RefSeq" id="WP_218193762.1">
    <property type="nucleotide sequence ID" value="NZ_CP054597.1"/>
</dbReference>
<dbReference type="Proteomes" id="UP001059822">
    <property type="component" value="Chromosome"/>
</dbReference>
<proteinExistence type="predicted"/>
<accession>A0A9Q9F3V2</accession>
<evidence type="ECO:0000313" key="4">
    <source>
        <dbReference type="Proteomes" id="UP001059822"/>
    </source>
</evidence>
<reference evidence="2" key="1">
    <citation type="journal article" date="2022" name="Microorganisms">
        <title>Assembly and Comparison of Ca. Neoehrlichia mikurensis Genomes.</title>
        <authorList>
            <person name="Azagi T."/>
            <person name="Dirks R.P."/>
            <person name="Yebra-Pimentel E.S."/>
            <person name="Schaap P.J."/>
            <person name="Koehorst J.J."/>
            <person name="Esser H.J."/>
            <person name="Sprong H."/>
        </authorList>
    </citation>
    <scope>NUCLEOTIDE SEQUENCE</scope>
    <source>
        <strain evidence="3">18-2804</strain>
        <strain evidence="2">18-2837</strain>
    </source>
</reference>
<protein>
    <submittedName>
        <fullName evidence="2">Uncharacterized protein</fullName>
    </submittedName>
</protein>
<evidence type="ECO:0000256" key="1">
    <source>
        <dbReference type="SAM" id="MobiDB-lite"/>
    </source>
</evidence>
<keyword evidence="5" id="KW-1185">Reference proteome</keyword>
<evidence type="ECO:0000313" key="5">
    <source>
        <dbReference type="Proteomes" id="UP001059985"/>
    </source>
</evidence>
<gene>
    <name evidence="3" type="ORF">LUA81_01355</name>
    <name evidence="2" type="ORF">LUA82_01365</name>
</gene>
<sequence length="811" mass="93036">MHYQDAHSICRAIYQDVQSPFKMNFFDPDVKVCAAWPFCSSCTNMKIGECRYIFPTNVMTYVDDKSHQLKICACQVFACDLPWDPAQWASKCISDSIQCVNFPMAPYAGPFCNIIQSVYFHVKFVPMEFSKQSFFIPGIVIVVEDETGVHQYEKKLLHNMHVNDEYIDYDFVHKDTKYFFGASKKKDSVCIRYYGTDVIKKHVIEDNCVPIPTLDGIVFLKKEHFSSIKSDSKLSDLPIKFKDNIAYFGDITNLDEMVNKLLGVRVVQSVKDNNYTLKTTRYKCKQSDNTVDSNCGSHHVKCISFPFGKYQIKESDNTYVFINELPKILRRYVVVENGDYSRNIKCSDEYFLDLQTMTQENLNNAIVKNDIFTFSKEMFNYYRDKGITPCYKKNFKNLYFYESGFFSVTSDNLNKKKCSHPITQYYSENDSFVGCDYRYAYIDGTFYYLNASYRELEQNNIKITVRDLYDQGLCIDYFDKSLYFIAYKKPKDGANSNKRHVDNNKTSTDNVINNGNDETIKDITKNSTDIDTKYVNKASTDNVISDNETVIDYYNNFYVEEDIDKIKSIDGTKISGISKNVVVNTGDVKYIYNNLQLGKIYQECSFLKMEIWGGGQAANKIDSVITLGRPGEYVIGLLDSKKIQEYSTYNLVITIGQGGTQYGENGKSTYIELCNSKVCERLITAKGGGDLSVREVPSSHVFYHSVVSGRSSISDDVIASLTKRYSVLLPYFSLDISYFAKNEFFDYIFNHSYVLKSFALNNYINCVERKLYFERYKVFFPGAGGCVNIEKGIADIGSNGAAILTCEKWQS</sequence>
<evidence type="ECO:0000313" key="2">
    <source>
        <dbReference type="EMBL" id="UTO55715.1"/>
    </source>
</evidence>
<organism evidence="2 4">
    <name type="scientific">Neoehrlichia mikurensis</name>
    <dbReference type="NCBI Taxonomy" id="89586"/>
    <lineage>
        <taxon>Bacteria</taxon>
        <taxon>Pseudomonadati</taxon>
        <taxon>Pseudomonadota</taxon>
        <taxon>Alphaproteobacteria</taxon>
        <taxon>Rickettsiales</taxon>
        <taxon>Anaplasmataceae</taxon>
        <taxon>Candidatus Neoehrlichia</taxon>
    </lineage>
</organism>
<evidence type="ECO:0000313" key="3">
    <source>
        <dbReference type="EMBL" id="UTO56632.1"/>
    </source>
</evidence>
<feature type="region of interest" description="Disordered" evidence="1">
    <location>
        <begin position="493"/>
        <end position="513"/>
    </location>
</feature>
<name>A0A9Q9F3V2_9RICK</name>
<dbReference type="EMBL" id="CP089286">
    <property type="protein sequence ID" value="UTO55715.1"/>
    <property type="molecule type" value="Genomic_DNA"/>
</dbReference>
<dbReference type="Proteomes" id="UP001059985">
    <property type="component" value="Chromosome"/>
</dbReference>
<feature type="compositionally biased region" description="Polar residues" evidence="1">
    <location>
        <begin position="504"/>
        <end position="513"/>
    </location>
</feature>
<dbReference type="EMBL" id="CP089285">
    <property type="protein sequence ID" value="UTO56632.1"/>
    <property type="molecule type" value="Genomic_DNA"/>
</dbReference>
<dbReference type="AlphaFoldDB" id="A0A9Q9F3V2"/>